<dbReference type="Proteomes" id="UP000044616">
    <property type="component" value="Unassembled WGS sequence"/>
</dbReference>
<proteinExistence type="predicted"/>
<evidence type="ECO:0000313" key="3">
    <source>
        <dbReference type="Proteomes" id="UP000044616"/>
    </source>
</evidence>
<dbReference type="InterPro" id="IPR037523">
    <property type="entry name" value="VOC_core"/>
</dbReference>
<dbReference type="EMBL" id="CCEH01000001">
    <property type="protein sequence ID" value="CDR26781.1"/>
    <property type="molecule type" value="Genomic_DNA"/>
</dbReference>
<dbReference type="EC" id="1.13.11.2" evidence="2"/>
<dbReference type="AlphaFoldDB" id="A0A077UE80"/>
<accession>A0A077UE80</accession>
<feature type="domain" description="VOC" evidence="1">
    <location>
        <begin position="9"/>
        <end position="125"/>
    </location>
</feature>
<dbReference type="GO" id="GO:0018577">
    <property type="term" value="F:catechol 2,3-dioxygenase activity"/>
    <property type="evidence" value="ECO:0007669"/>
    <property type="project" value="UniProtKB-EC"/>
</dbReference>
<sequence length="265" mass="30429">MYHNYNAHFVNGVTLNVKDKKELKPFYEDVLGLNIINESLTSIQYEVGQSNHVITLVEVQDGREPLMSEAGLFHIAIKLPKISDLSNLLIHLSEYDIPVNGGIQPASLSLFFEDPEGNGFKFYVDKDEEQWIRENELVKVDIRPLNVPRLVSHATKTLWLGIPDEAIIGALHIKTIHITEVKDYYLNYFGLKESAIMDDYSLFLASKGYYQHLAMNDWVSATKRVENFDMYGLAIVDFHYPETTHLNLQGPDGIYYRFNQIEVID</sequence>
<dbReference type="Gene3D" id="3.10.180.10">
    <property type="entry name" value="2,3-Dihydroxybiphenyl 1,2-Dioxygenase, domain 1"/>
    <property type="match status" value="1"/>
</dbReference>
<name>A0A077UE80_9STAP</name>
<dbReference type="RefSeq" id="WP_047529011.1">
    <property type="nucleotide sequence ID" value="NZ_CCEH01000001.1"/>
</dbReference>
<dbReference type="InterPro" id="IPR029068">
    <property type="entry name" value="Glyas_Bleomycin-R_OHBP_Dase"/>
</dbReference>
<organism evidence="2 3">
    <name type="scientific">Staphylococcus schweitzeri</name>
    <dbReference type="NCBI Taxonomy" id="1654388"/>
    <lineage>
        <taxon>Bacteria</taxon>
        <taxon>Bacillati</taxon>
        <taxon>Bacillota</taxon>
        <taxon>Bacilli</taxon>
        <taxon>Bacillales</taxon>
        <taxon>Staphylococcaceae</taxon>
        <taxon>Staphylococcus</taxon>
    </lineage>
</organism>
<gene>
    <name evidence="2" type="primary">catE_1</name>
    <name evidence="2" type="ORF">ERS140147_00191</name>
</gene>
<dbReference type="PROSITE" id="PS51819">
    <property type="entry name" value="VOC"/>
    <property type="match status" value="1"/>
</dbReference>
<dbReference type="SUPFAM" id="SSF54593">
    <property type="entry name" value="Glyoxalase/Bleomycin resistance protein/Dihydroxybiphenyl dioxygenase"/>
    <property type="match status" value="2"/>
</dbReference>
<dbReference type="PANTHER" id="PTHR43279">
    <property type="entry name" value="CATECHOL-2,3-DIOXYGENASE"/>
    <property type="match status" value="1"/>
</dbReference>
<keyword evidence="2" id="KW-0223">Dioxygenase</keyword>
<dbReference type="Pfam" id="PF00903">
    <property type="entry name" value="Glyoxalase"/>
    <property type="match status" value="1"/>
</dbReference>
<dbReference type="PANTHER" id="PTHR43279:SF1">
    <property type="entry name" value="CATECHOL-2,3-DIOXYGENASE"/>
    <property type="match status" value="1"/>
</dbReference>
<protein>
    <submittedName>
        <fullName evidence="2">Glyoxalase/bleomycin resistance protein/dioxygenase superfamily protein</fullName>
        <ecNumber evidence="2">1.13.11.2</ecNumber>
    </submittedName>
</protein>
<keyword evidence="2" id="KW-0560">Oxidoreductase</keyword>
<evidence type="ECO:0000259" key="1">
    <source>
        <dbReference type="PROSITE" id="PS51819"/>
    </source>
</evidence>
<evidence type="ECO:0000313" key="2">
    <source>
        <dbReference type="EMBL" id="CDR26781.1"/>
    </source>
</evidence>
<dbReference type="InterPro" id="IPR004360">
    <property type="entry name" value="Glyas_Fos-R_dOase_dom"/>
</dbReference>
<reference evidence="2 3" key="1">
    <citation type="submission" date="2014-05" db="EMBL/GenBank/DDBJ databases">
        <authorList>
            <person name="Aslett A.Martin."/>
            <person name="De Silva Nishadi"/>
        </authorList>
    </citation>
    <scope>NUCLEOTIDE SEQUENCE [LARGE SCALE GENOMIC DNA]</scope>
</reference>